<dbReference type="PANTHER" id="PTHR33240">
    <property type="entry name" value="OS08G0508500 PROTEIN"/>
    <property type="match status" value="1"/>
</dbReference>
<evidence type="ECO:0000313" key="1">
    <source>
        <dbReference type="EMBL" id="RRT64392.1"/>
    </source>
</evidence>
<proteinExistence type="predicted"/>
<sequence>MEVWVLKLDLEGALERDGEAEDLPLSREDRLTKGEGSLLRSPVSDLDTCGHQPSIVRDRQALNLTERGTLVEVSPRLGPTHVHMSTRVAVGDVPPQRDLSGGQGYLKRYVKRPQEPSLCSNGPTEKQIDIIIKESTFDEDSAFSRKVYAQAIMEKCPEQKDEPEITFEAEETEYPDNDDALVVSVRITNARVKRGMVETRSSIDILYFDTFQKLRLIVTNLLPMSSTLTGFTGDSITPFETTILPVTVKQEQRSKTMMVTFMGVNLSSAYIVILSQSIFNKLRAIVSA</sequence>
<gene>
    <name evidence="1" type="ORF">B296_00033192</name>
</gene>
<accession>A0A426ZK71</accession>
<evidence type="ECO:0000313" key="2">
    <source>
        <dbReference type="Proteomes" id="UP000287651"/>
    </source>
</evidence>
<comment type="caution">
    <text evidence="1">The sequence shown here is derived from an EMBL/GenBank/DDBJ whole genome shotgun (WGS) entry which is preliminary data.</text>
</comment>
<dbReference type="Proteomes" id="UP000287651">
    <property type="component" value="Unassembled WGS sequence"/>
</dbReference>
<organism evidence="1 2">
    <name type="scientific">Ensete ventricosum</name>
    <name type="common">Abyssinian banana</name>
    <name type="synonym">Musa ensete</name>
    <dbReference type="NCBI Taxonomy" id="4639"/>
    <lineage>
        <taxon>Eukaryota</taxon>
        <taxon>Viridiplantae</taxon>
        <taxon>Streptophyta</taxon>
        <taxon>Embryophyta</taxon>
        <taxon>Tracheophyta</taxon>
        <taxon>Spermatophyta</taxon>
        <taxon>Magnoliopsida</taxon>
        <taxon>Liliopsida</taxon>
        <taxon>Zingiberales</taxon>
        <taxon>Musaceae</taxon>
        <taxon>Ensete</taxon>
    </lineage>
</organism>
<dbReference type="AlphaFoldDB" id="A0A426ZK71"/>
<dbReference type="PANTHER" id="PTHR33240:SF8">
    <property type="entry name" value="OS03G0439900 PROTEIN"/>
    <property type="match status" value="1"/>
</dbReference>
<protein>
    <submittedName>
        <fullName evidence="1">Uncharacterized protein</fullName>
    </submittedName>
</protein>
<dbReference type="EMBL" id="AMZH03006214">
    <property type="protein sequence ID" value="RRT64392.1"/>
    <property type="molecule type" value="Genomic_DNA"/>
</dbReference>
<reference evidence="1 2" key="1">
    <citation type="journal article" date="2014" name="Agronomy (Basel)">
        <title>A Draft Genome Sequence for Ensete ventricosum, the Drought-Tolerant Tree Against Hunger.</title>
        <authorList>
            <person name="Harrison J."/>
            <person name="Moore K.A."/>
            <person name="Paszkiewicz K."/>
            <person name="Jones T."/>
            <person name="Grant M."/>
            <person name="Ambacheew D."/>
            <person name="Muzemil S."/>
            <person name="Studholme D.J."/>
        </authorList>
    </citation>
    <scope>NUCLEOTIDE SEQUENCE [LARGE SCALE GENOMIC DNA]</scope>
</reference>
<name>A0A426ZK71_ENSVE</name>